<dbReference type="VEuPathDB" id="FungiDB:PADG_08203"/>
<name>A0A1D2J6E5_PARBR</name>
<feature type="compositionally biased region" description="Low complexity" evidence="1">
    <location>
        <begin position="258"/>
        <end position="284"/>
    </location>
</feature>
<dbReference type="VEuPathDB" id="FungiDB:PABG_12578"/>
<evidence type="ECO:0000313" key="2">
    <source>
        <dbReference type="EMBL" id="ODH13911.1"/>
    </source>
</evidence>
<reference evidence="2 3" key="1">
    <citation type="submission" date="2016-06" db="EMBL/GenBank/DDBJ databases">
        <authorList>
            <person name="Kjaerup R.B."/>
            <person name="Dalgaard T.S."/>
            <person name="Juul-Madsen H.R."/>
        </authorList>
    </citation>
    <scope>NUCLEOTIDE SEQUENCE [LARGE SCALE GENOMIC DNA]</scope>
    <source>
        <strain evidence="2 3">Pb300</strain>
    </source>
</reference>
<evidence type="ECO:0000256" key="1">
    <source>
        <dbReference type="SAM" id="MobiDB-lite"/>
    </source>
</evidence>
<protein>
    <submittedName>
        <fullName evidence="2">Uncharacterized protein</fullName>
    </submittedName>
</protein>
<dbReference type="Proteomes" id="UP000242814">
    <property type="component" value="Unassembled WGS sequence"/>
</dbReference>
<feature type="compositionally biased region" description="Basic residues" evidence="1">
    <location>
        <begin position="288"/>
        <end position="297"/>
    </location>
</feature>
<evidence type="ECO:0000313" key="3">
    <source>
        <dbReference type="Proteomes" id="UP000242814"/>
    </source>
</evidence>
<accession>A0A1D2J6E5</accession>
<feature type="compositionally biased region" description="Low complexity" evidence="1">
    <location>
        <begin position="141"/>
        <end position="159"/>
    </location>
</feature>
<gene>
    <name evidence="2" type="ORF">ACO22_06801</name>
</gene>
<feature type="compositionally biased region" description="Basic residues" evidence="1">
    <location>
        <begin position="243"/>
        <end position="257"/>
    </location>
</feature>
<feature type="compositionally biased region" description="Low complexity" evidence="1">
    <location>
        <begin position="114"/>
        <end position="129"/>
    </location>
</feature>
<feature type="compositionally biased region" description="Polar residues" evidence="1">
    <location>
        <begin position="225"/>
        <end position="239"/>
    </location>
</feature>
<feature type="region of interest" description="Disordered" evidence="1">
    <location>
        <begin position="101"/>
        <end position="297"/>
    </location>
</feature>
<dbReference type="AlphaFoldDB" id="A0A1D2J6E5"/>
<comment type="caution">
    <text evidence="2">The sequence shown here is derived from an EMBL/GenBank/DDBJ whole genome shotgun (WGS) entry which is preliminary data.</text>
</comment>
<dbReference type="EMBL" id="LZYO01000401">
    <property type="protein sequence ID" value="ODH13911.1"/>
    <property type="molecule type" value="Genomic_DNA"/>
</dbReference>
<sequence length="297" mass="31849">MAQECNLLFVKLYVAHANRTITDRIRDDKLDEISRAKTEMEVLAEVEKGNFPFETRMGWMCMVALTNTFDVFWLGQQDLHHLSIDAIKRLDVIVSLDDDLISPPPPSTSPEPLSPSSSSPSSSTTASGSREPGAMKETSDSESSPEVVVPSIETVIPEVLPSPPKRRLTRQAPPAKKAPAGVRKRRAPGKEKEKAASSTEPERPTAGGKTVSFAPDPISDEEVASSVNSLSGNVQTPPEVQTPKKRRTPHVRGRGAKKSTTTRQTRASSRASASGKAPAALAPGVGKGKWKGKGLLG</sequence>
<feature type="compositionally biased region" description="Pro residues" evidence="1">
    <location>
        <begin position="102"/>
        <end position="113"/>
    </location>
</feature>
<proteinExistence type="predicted"/>
<feature type="compositionally biased region" description="Basic and acidic residues" evidence="1">
    <location>
        <begin position="188"/>
        <end position="203"/>
    </location>
</feature>
<organism evidence="2 3">
    <name type="scientific">Paracoccidioides brasiliensis</name>
    <dbReference type="NCBI Taxonomy" id="121759"/>
    <lineage>
        <taxon>Eukaryota</taxon>
        <taxon>Fungi</taxon>
        <taxon>Dikarya</taxon>
        <taxon>Ascomycota</taxon>
        <taxon>Pezizomycotina</taxon>
        <taxon>Eurotiomycetes</taxon>
        <taxon>Eurotiomycetidae</taxon>
        <taxon>Onygenales</taxon>
        <taxon>Ajellomycetaceae</taxon>
        <taxon>Paracoccidioides</taxon>
    </lineage>
</organism>